<feature type="domain" description="RRM" evidence="2">
    <location>
        <begin position="1"/>
        <end position="63"/>
    </location>
</feature>
<dbReference type="eggNOG" id="KOG0118">
    <property type="taxonomic scope" value="Eukaryota"/>
</dbReference>
<dbReference type="RefSeq" id="XP_005846591.1">
    <property type="nucleotide sequence ID" value="XM_005846529.1"/>
</dbReference>
<dbReference type="Gene3D" id="3.30.70.330">
    <property type="match status" value="1"/>
</dbReference>
<feature type="non-terminal residue" evidence="3">
    <location>
        <position position="63"/>
    </location>
</feature>
<dbReference type="AlphaFoldDB" id="E1ZHM6"/>
<evidence type="ECO:0000259" key="2">
    <source>
        <dbReference type="PROSITE" id="PS50102"/>
    </source>
</evidence>
<accession>E1ZHM6</accession>
<dbReference type="InParanoid" id="E1ZHM6"/>
<keyword evidence="4" id="KW-1185">Reference proteome</keyword>
<keyword evidence="1" id="KW-0694">RNA-binding</keyword>
<gene>
    <name evidence="3" type="ORF">CHLNCDRAFT_17896</name>
</gene>
<dbReference type="InterPro" id="IPR012677">
    <property type="entry name" value="Nucleotide-bd_a/b_plait_sf"/>
</dbReference>
<dbReference type="InterPro" id="IPR050441">
    <property type="entry name" value="RBM"/>
</dbReference>
<dbReference type="OMA" id="FIEMSCK"/>
<dbReference type="KEGG" id="cvr:CHLNCDRAFT_17896"/>
<dbReference type="SMART" id="SM00360">
    <property type="entry name" value="RRM"/>
    <property type="match status" value="1"/>
</dbReference>
<dbReference type="Pfam" id="PF00076">
    <property type="entry name" value="RRM_1"/>
    <property type="match status" value="1"/>
</dbReference>
<dbReference type="GO" id="GO:0003723">
    <property type="term" value="F:RNA binding"/>
    <property type="evidence" value="ECO:0007669"/>
    <property type="project" value="UniProtKB-UniRule"/>
</dbReference>
<dbReference type="GeneID" id="17353909"/>
<dbReference type="Proteomes" id="UP000008141">
    <property type="component" value="Unassembled WGS sequence"/>
</dbReference>
<dbReference type="PROSITE" id="PS50102">
    <property type="entry name" value="RRM"/>
    <property type="match status" value="1"/>
</dbReference>
<reference evidence="3 4" key="1">
    <citation type="journal article" date="2010" name="Plant Cell">
        <title>The Chlorella variabilis NC64A genome reveals adaptation to photosymbiosis, coevolution with viruses, and cryptic sex.</title>
        <authorList>
            <person name="Blanc G."/>
            <person name="Duncan G."/>
            <person name="Agarkova I."/>
            <person name="Borodovsky M."/>
            <person name="Gurnon J."/>
            <person name="Kuo A."/>
            <person name="Lindquist E."/>
            <person name="Lucas S."/>
            <person name="Pangilinan J."/>
            <person name="Polle J."/>
            <person name="Salamov A."/>
            <person name="Terry A."/>
            <person name="Yamada T."/>
            <person name="Dunigan D.D."/>
            <person name="Grigoriev I.V."/>
            <person name="Claverie J.M."/>
            <person name="Van Etten J.L."/>
        </authorList>
    </citation>
    <scope>NUCLEOTIDE SEQUENCE [LARGE SCALE GENOMIC DNA]</scope>
    <source>
        <strain evidence="3 4">NC64A</strain>
    </source>
</reference>
<feature type="non-terminal residue" evidence="3">
    <location>
        <position position="1"/>
    </location>
</feature>
<organism evidence="4">
    <name type="scientific">Chlorella variabilis</name>
    <name type="common">Green alga</name>
    <dbReference type="NCBI Taxonomy" id="554065"/>
    <lineage>
        <taxon>Eukaryota</taxon>
        <taxon>Viridiplantae</taxon>
        <taxon>Chlorophyta</taxon>
        <taxon>core chlorophytes</taxon>
        <taxon>Trebouxiophyceae</taxon>
        <taxon>Chlorellales</taxon>
        <taxon>Chlorellaceae</taxon>
        <taxon>Chlorella clade</taxon>
        <taxon>Chlorella</taxon>
    </lineage>
</organism>
<evidence type="ECO:0000256" key="1">
    <source>
        <dbReference type="PROSITE-ProRule" id="PRU00176"/>
    </source>
</evidence>
<dbReference type="STRING" id="554065.E1ZHM6"/>
<sequence length="63" mass="7507">RAEEVRGKFERYGPIRDVYLPKDYYSGRPKGFGFIEFLDIRDAEEAIYNLDRTMFGGREIQVR</sequence>
<protein>
    <recommendedName>
        <fullName evidence="2">RRM domain-containing protein</fullName>
    </recommendedName>
</protein>
<dbReference type="InterPro" id="IPR000504">
    <property type="entry name" value="RRM_dom"/>
</dbReference>
<evidence type="ECO:0000313" key="3">
    <source>
        <dbReference type="EMBL" id="EFN54489.1"/>
    </source>
</evidence>
<evidence type="ECO:0000313" key="4">
    <source>
        <dbReference type="Proteomes" id="UP000008141"/>
    </source>
</evidence>
<dbReference type="EMBL" id="GL433847">
    <property type="protein sequence ID" value="EFN54489.1"/>
    <property type="molecule type" value="Genomic_DNA"/>
</dbReference>
<dbReference type="SUPFAM" id="SSF54928">
    <property type="entry name" value="RNA-binding domain, RBD"/>
    <property type="match status" value="1"/>
</dbReference>
<name>E1ZHM6_CHLVA</name>
<dbReference type="PANTHER" id="PTHR48034">
    <property type="entry name" value="TRANSFORMER-2 SEX-DETERMINING PROTEIN-RELATED"/>
    <property type="match status" value="1"/>
</dbReference>
<dbReference type="OrthoDB" id="439808at2759"/>
<dbReference type="InterPro" id="IPR035979">
    <property type="entry name" value="RBD_domain_sf"/>
</dbReference>
<proteinExistence type="predicted"/>